<comment type="caution">
    <text evidence="2">The sequence shown here is derived from an EMBL/GenBank/DDBJ whole genome shotgun (WGS) entry which is preliminary data.</text>
</comment>
<keyword evidence="3" id="KW-1185">Reference proteome</keyword>
<evidence type="ECO:0000313" key="3">
    <source>
        <dbReference type="Proteomes" id="UP001381693"/>
    </source>
</evidence>
<dbReference type="AlphaFoldDB" id="A0AAN8WN05"/>
<evidence type="ECO:0000256" key="1">
    <source>
        <dbReference type="SAM" id="SignalP"/>
    </source>
</evidence>
<organism evidence="2 3">
    <name type="scientific">Halocaridina rubra</name>
    <name type="common">Hawaiian red shrimp</name>
    <dbReference type="NCBI Taxonomy" id="373956"/>
    <lineage>
        <taxon>Eukaryota</taxon>
        <taxon>Metazoa</taxon>
        <taxon>Ecdysozoa</taxon>
        <taxon>Arthropoda</taxon>
        <taxon>Crustacea</taxon>
        <taxon>Multicrustacea</taxon>
        <taxon>Malacostraca</taxon>
        <taxon>Eumalacostraca</taxon>
        <taxon>Eucarida</taxon>
        <taxon>Decapoda</taxon>
        <taxon>Pleocyemata</taxon>
        <taxon>Caridea</taxon>
        <taxon>Atyoidea</taxon>
        <taxon>Atyidae</taxon>
        <taxon>Halocaridina</taxon>
    </lineage>
</organism>
<accession>A0AAN8WN05</accession>
<protein>
    <submittedName>
        <fullName evidence="2">Uncharacterized protein</fullName>
    </submittedName>
</protein>
<name>A0AAN8WN05_HALRR</name>
<keyword evidence="1" id="KW-0732">Signal</keyword>
<evidence type="ECO:0000313" key="2">
    <source>
        <dbReference type="EMBL" id="KAK7069090.1"/>
    </source>
</evidence>
<dbReference type="Proteomes" id="UP001381693">
    <property type="component" value="Unassembled WGS sequence"/>
</dbReference>
<dbReference type="EMBL" id="JAXCGZ010017028">
    <property type="protein sequence ID" value="KAK7069090.1"/>
    <property type="molecule type" value="Genomic_DNA"/>
</dbReference>
<sequence length="157" mass="18043">MRHTVWLATFLGSFLPFLTVADKVALKPVKADFDIDNEEMAEEEELDLEKEIFGPQVERFVGINILDKDMNVVLSDPSEKVLKALAEPGKKENSLNLEKVKAMYQDHIEKQQRESSLKKAAYSQRDFENMLAEEQNIAKKEKAADETVLQKVINLFW</sequence>
<proteinExistence type="predicted"/>
<gene>
    <name evidence="2" type="ORF">SK128_004560</name>
</gene>
<feature type="chain" id="PRO_5042879422" evidence="1">
    <location>
        <begin position="22"/>
        <end position="157"/>
    </location>
</feature>
<reference evidence="2 3" key="1">
    <citation type="submission" date="2023-11" db="EMBL/GenBank/DDBJ databases">
        <title>Halocaridina rubra genome assembly.</title>
        <authorList>
            <person name="Smith C."/>
        </authorList>
    </citation>
    <scope>NUCLEOTIDE SEQUENCE [LARGE SCALE GENOMIC DNA]</scope>
    <source>
        <strain evidence="2">EP-1</strain>
        <tissue evidence="2">Whole</tissue>
    </source>
</reference>
<feature type="signal peptide" evidence="1">
    <location>
        <begin position="1"/>
        <end position="21"/>
    </location>
</feature>